<comment type="caution">
    <text evidence="1">The sequence shown here is derived from an EMBL/GenBank/DDBJ whole genome shotgun (WGS) entry which is preliminary data.</text>
</comment>
<evidence type="ECO:0000313" key="1">
    <source>
        <dbReference type="EMBL" id="OTI60951.1"/>
    </source>
</evidence>
<gene>
    <name evidence="1" type="ORF">CAZ10_17900</name>
    <name evidence="2" type="ORF">DT376_10840</name>
</gene>
<dbReference type="AlphaFoldDB" id="A0A080VSL3"/>
<proteinExistence type="predicted"/>
<reference evidence="2 4" key="3">
    <citation type="submission" date="2018-07" db="EMBL/GenBank/DDBJ databases">
        <title>Mechanisms of high-level aminoglycoside resistance among Gram-negative pathogens in Brazil.</title>
        <authorList>
            <person name="Ballaben A.S."/>
            <person name="Darini A.L.C."/>
            <person name="Doi Y."/>
        </authorList>
    </citation>
    <scope>NUCLEOTIDE SEQUENCE [LARGE SCALE GENOMIC DNA]</scope>
    <source>
        <strain evidence="2 4">B2-305</strain>
    </source>
</reference>
<organism evidence="1 3">
    <name type="scientific">Pseudomonas aeruginosa</name>
    <dbReference type="NCBI Taxonomy" id="287"/>
    <lineage>
        <taxon>Bacteria</taxon>
        <taxon>Pseudomonadati</taxon>
        <taxon>Pseudomonadota</taxon>
        <taxon>Gammaproteobacteria</taxon>
        <taxon>Pseudomonadales</taxon>
        <taxon>Pseudomonadaceae</taxon>
        <taxon>Pseudomonas</taxon>
    </lineage>
</organism>
<evidence type="ECO:0000313" key="3">
    <source>
        <dbReference type="Proteomes" id="UP000194857"/>
    </source>
</evidence>
<dbReference type="Proteomes" id="UP000253594">
    <property type="component" value="Unassembled WGS sequence"/>
</dbReference>
<evidence type="ECO:0000313" key="2">
    <source>
        <dbReference type="EMBL" id="RCI74833.1"/>
    </source>
</evidence>
<dbReference type="eggNOG" id="ENOG5031HE9">
    <property type="taxonomic scope" value="Bacteria"/>
</dbReference>
<dbReference type="EMBL" id="NFFZ01000008">
    <property type="protein sequence ID" value="OTI60951.1"/>
    <property type="molecule type" value="Genomic_DNA"/>
</dbReference>
<dbReference type="KEGG" id="paeb:NCGM1900_5312"/>
<dbReference type="EMBL" id="QORE01000284">
    <property type="protein sequence ID" value="RCI74833.1"/>
    <property type="molecule type" value="Genomic_DNA"/>
</dbReference>
<dbReference type="RefSeq" id="WP_014603990.1">
    <property type="nucleotide sequence ID" value="NZ_AP014622.1"/>
</dbReference>
<dbReference type="Proteomes" id="UP000194857">
    <property type="component" value="Unassembled WGS sequence"/>
</dbReference>
<name>A0A080VSL3_PSEAI</name>
<protein>
    <submittedName>
        <fullName evidence="1">Uncharacterized protein</fullName>
    </submittedName>
</protein>
<sequence length="94" mass="10659">MTVITHAYTPLMDVDSMSEEDCRLALKDVLQDGFAKDQQLVELKTGIHKLDRMLVKLIDLFIAGDFSKLHAELQSMAAYLQEQRAAQKSARKVH</sequence>
<evidence type="ECO:0000313" key="4">
    <source>
        <dbReference type="Proteomes" id="UP000253594"/>
    </source>
</evidence>
<reference evidence="1" key="2">
    <citation type="submission" date="2017-05" db="EMBL/GenBank/DDBJ databases">
        <authorList>
            <person name="Song R."/>
            <person name="Chenine A.L."/>
            <person name="Ruprecht R.M."/>
        </authorList>
    </citation>
    <scope>NUCLEOTIDE SEQUENCE [LARGE SCALE GENOMIC DNA]</scope>
    <source>
        <strain evidence="1">S567_C10_BS</strain>
    </source>
</reference>
<reference evidence="3" key="1">
    <citation type="submission" date="2017-05" db="EMBL/GenBank/DDBJ databases">
        <authorList>
            <person name="Giani T."/>
            <person name="Arena F."/>
            <person name="Pollini S."/>
            <person name="Di Pilato V."/>
            <person name="D'Andrea M.M."/>
            <person name="Henrici De Angelis L."/>
            <person name="Bassetti M."/>
            <person name="Rossolini G.M."/>
        </authorList>
    </citation>
    <scope>NUCLEOTIDE SEQUENCE [LARGE SCALE GENOMIC DNA]</scope>
    <source>
        <strain evidence="3">S567_C10_BS</strain>
    </source>
</reference>
<accession>A0A080VSL3</accession>